<reference evidence="2" key="1">
    <citation type="submission" date="2020-07" db="EMBL/GenBank/DDBJ databases">
        <title>Huge and variable diversity of episymbiotic CPR bacteria and DPANN archaea in groundwater ecosystems.</title>
        <authorList>
            <person name="He C.Y."/>
            <person name="Keren R."/>
            <person name="Whittaker M."/>
            <person name="Farag I.F."/>
            <person name="Doudna J."/>
            <person name="Cate J.H.D."/>
            <person name="Banfield J.F."/>
        </authorList>
    </citation>
    <scope>NUCLEOTIDE SEQUENCE</scope>
    <source>
        <strain evidence="1">NC_groundwater_191_Ag_S-0.1um_45_8</strain>
        <strain evidence="2">NC_groundwater_418_Ag_B-0.1um_45_10</strain>
    </source>
</reference>
<comment type="caution">
    <text evidence="2">The sequence shown here is derived from an EMBL/GenBank/DDBJ whole genome shotgun (WGS) entry which is preliminary data.</text>
</comment>
<gene>
    <name evidence="1" type="ORF">HYT38_00535</name>
    <name evidence="2" type="ORF">HYV66_02260</name>
</gene>
<proteinExistence type="predicted"/>
<dbReference type="Proteomes" id="UP000709672">
    <property type="component" value="Unassembled WGS sequence"/>
</dbReference>
<protein>
    <submittedName>
        <fullName evidence="2">Uncharacterized protein</fullName>
    </submittedName>
</protein>
<evidence type="ECO:0000313" key="2">
    <source>
        <dbReference type="EMBL" id="MBI2466033.1"/>
    </source>
</evidence>
<organism evidence="2 3">
    <name type="scientific">Candidatus Sungiibacteriota bacterium</name>
    <dbReference type="NCBI Taxonomy" id="2750080"/>
    <lineage>
        <taxon>Bacteria</taxon>
        <taxon>Candidatus Sungiibacteriota</taxon>
    </lineage>
</organism>
<evidence type="ECO:0000313" key="3">
    <source>
        <dbReference type="Proteomes" id="UP000709672"/>
    </source>
</evidence>
<dbReference type="Proteomes" id="UP000786662">
    <property type="component" value="Unassembled WGS sequence"/>
</dbReference>
<accession>A0A931YDQ5</accession>
<dbReference type="AlphaFoldDB" id="A0A931YDQ5"/>
<dbReference type="EMBL" id="JACPHQ010000029">
    <property type="protein sequence ID" value="MBI2466033.1"/>
    <property type="molecule type" value="Genomic_DNA"/>
</dbReference>
<evidence type="ECO:0000313" key="1">
    <source>
        <dbReference type="EMBL" id="MBI2052152.1"/>
    </source>
</evidence>
<sequence length="208" mass="23000">MQLFNSIIIAAACFLSGCSYYVISLPVVDGASQIRSVKDNRLERIRAGNVLFVNRSPVWMGVAVFDGYYSQDQLIVFGPDGLPALSVGPIGQFEVGPADRDSAPRYGEKLIGGFYPGQSITLLVISKDMIGGMVGRPQVFHDRVNDRPLGEDYHRYDWLGSNGGRLAREVVNDVVYLPCVQPQYYGSSTLNLDVDLNMLVRRGLHRAR</sequence>
<name>A0A931YDQ5_9BACT</name>
<dbReference type="EMBL" id="JACOYY010000020">
    <property type="protein sequence ID" value="MBI2052152.1"/>
    <property type="molecule type" value="Genomic_DNA"/>
</dbReference>